<evidence type="ECO:0000256" key="2">
    <source>
        <dbReference type="ARBA" id="ARBA00006479"/>
    </source>
</evidence>
<keyword evidence="5" id="KW-1185">Reference proteome</keyword>
<evidence type="ECO:0000313" key="5">
    <source>
        <dbReference type="Proteomes" id="UP000034076"/>
    </source>
</evidence>
<dbReference type="Gene3D" id="1.10.10.10">
    <property type="entry name" value="Winged helix-like DNA-binding domain superfamily/Winged helix DNA-binding domain"/>
    <property type="match status" value="1"/>
</dbReference>
<dbReference type="Pfam" id="PF00480">
    <property type="entry name" value="ROK"/>
    <property type="match status" value="1"/>
</dbReference>
<sequence length="394" mass="43174">MAQEINNSRMLKKANRHLVLCTLRDSDALSVEELVQRTRLSRPTVLKLLGELVEEGIAQKTGLGESMGGRQPMLYALDLNRYFAVGVDFEFPPIRVVFSDLKGNIVFSKRWEQSYADSMEDVSHAILSAIHEGLESLGISAGNVIGAGIGIPGLVDITENKPISVARMPGAKDIEISSLIERDLGIKTFIRNDAHLLALADRSAFVGVNKNMLYVAFRTGIGMAVYQKGALYEGECGNSGYLGHTTFDKDGALCTCGKRGCLELYCSKVTMCGQYAGKTGKKEEFRVILAEAADGKEPARQIVQEAARCFGIAIANAVKLFDISLVVLGDLPYVENDLFLRTINNVVNDYVPYSRNGKITVRRGTVEEEAYALGGSIFVLDQFFKTPKLRLNVQ</sequence>
<dbReference type="InterPro" id="IPR036390">
    <property type="entry name" value="WH_DNA-bd_sf"/>
</dbReference>
<dbReference type="EC" id="2.7.1.59" evidence="4"/>
<dbReference type="SUPFAM" id="SSF53067">
    <property type="entry name" value="Actin-like ATPase domain"/>
    <property type="match status" value="1"/>
</dbReference>
<dbReference type="EMBL" id="LAYJ01000068">
    <property type="protein sequence ID" value="KKI51672.1"/>
    <property type="molecule type" value="Genomic_DNA"/>
</dbReference>
<dbReference type="RefSeq" id="WP_046442761.1">
    <property type="nucleotide sequence ID" value="NZ_JAXDTA010000070.1"/>
</dbReference>
<dbReference type="InterPro" id="IPR000600">
    <property type="entry name" value="ROK"/>
</dbReference>
<dbReference type="PANTHER" id="PTHR18964">
    <property type="entry name" value="ROK (REPRESSOR, ORF, KINASE) FAMILY"/>
    <property type="match status" value="1"/>
</dbReference>
<evidence type="ECO:0000313" key="4">
    <source>
        <dbReference type="EMBL" id="KKI51672.1"/>
    </source>
</evidence>
<dbReference type="SUPFAM" id="SSF46785">
    <property type="entry name" value="Winged helix' DNA-binding domain"/>
    <property type="match status" value="1"/>
</dbReference>
<dbReference type="GO" id="GO:0006355">
    <property type="term" value="P:regulation of DNA-templated transcription"/>
    <property type="evidence" value="ECO:0007669"/>
    <property type="project" value="InterPro"/>
</dbReference>
<evidence type="ECO:0000256" key="1">
    <source>
        <dbReference type="ARBA" id="ARBA00002486"/>
    </source>
</evidence>
<evidence type="ECO:0000256" key="3">
    <source>
        <dbReference type="ARBA" id="ARBA00022629"/>
    </source>
</evidence>
<dbReference type="OrthoDB" id="9796533at2"/>
<dbReference type="InterPro" id="IPR036388">
    <property type="entry name" value="WH-like_DNA-bd_sf"/>
</dbReference>
<accession>A0A0M2NMN5</accession>
<dbReference type="GO" id="GO:0042732">
    <property type="term" value="P:D-xylose metabolic process"/>
    <property type="evidence" value="ECO:0007669"/>
    <property type="project" value="UniProtKB-KW"/>
</dbReference>
<gene>
    <name evidence="4" type="ORF">CHK_0839</name>
</gene>
<keyword evidence="4" id="KW-0418">Kinase</keyword>
<dbReference type="Gene3D" id="3.30.420.40">
    <property type="match status" value="2"/>
</dbReference>
<dbReference type="Proteomes" id="UP000034076">
    <property type="component" value="Unassembled WGS sequence"/>
</dbReference>
<dbReference type="PANTHER" id="PTHR18964:SF149">
    <property type="entry name" value="BIFUNCTIONAL UDP-N-ACETYLGLUCOSAMINE 2-EPIMERASE_N-ACETYLMANNOSAMINE KINASE"/>
    <property type="match status" value="1"/>
</dbReference>
<dbReference type="STRING" id="270498.CHK_0839"/>
<name>A0A0M2NMN5_9FIRM</name>
<comment type="function">
    <text evidence="1">Transcriptional repressor of xylose-utilizing enzymes.</text>
</comment>
<protein>
    <submittedName>
        <fullName evidence="4">N-acetylglucosamine kinase bacterial type predicted</fullName>
        <ecNumber evidence="4">2.7.1.59</ecNumber>
    </submittedName>
</protein>
<keyword evidence="3" id="KW-0859">Xylose metabolism</keyword>
<comment type="similarity">
    <text evidence="2">Belongs to the ROK (NagC/XylR) family.</text>
</comment>
<comment type="caution">
    <text evidence="4">The sequence shown here is derived from an EMBL/GenBank/DDBJ whole genome shotgun (WGS) entry which is preliminary data.</text>
</comment>
<keyword evidence="3" id="KW-0119">Carbohydrate metabolism</keyword>
<keyword evidence="4" id="KW-0808">Transferase</keyword>
<dbReference type="GO" id="GO:0045127">
    <property type="term" value="F:N-acetylglucosamine kinase activity"/>
    <property type="evidence" value="ECO:0007669"/>
    <property type="project" value="UniProtKB-EC"/>
</dbReference>
<organism evidence="4 5">
    <name type="scientific">Christensenella hongkongensis</name>
    <dbReference type="NCBI Taxonomy" id="270498"/>
    <lineage>
        <taxon>Bacteria</taxon>
        <taxon>Bacillati</taxon>
        <taxon>Bacillota</taxon>
        <taxon>Clostridia</taxon>
        <taxon>Christensenellales</taxon>
        <taxon>Christensenellaceae</taxon>
        <taxon>Christensenella</taxon>
    </lineage>
</organism>
<dbReference type="GO" id="GO:0003677">
    <property type="term" value="F:DNA binding"/>
    <property type="evidence" value="ECO:0007669"/>
    <property type="project" value="InterPro"/>
</dbReference>
<reference evidence="4 5" key="1">
    <citation type="submission" date="2015-04" db="EMBL/GenBank/DDBJ databases">
        <title>Draft genome sequence of bacteremic isolate Catabacter hongkongensis type strain HKU16T.</title>
        <authorList>
            <person name="Lau S.K."/>
            <person name="Teng J.L."/>
            <person name="Huang Y."/>
            <person name="Curreem S.O."/>
            <person name="Tsui S.K."/>
            <person name="Woo P.C."/>
        </authorList>
    </citation>
    <scope>NUCLEOTIDE SEQUENCE [LARGE SCALE GENOMIC DNA]</scope>
    <source>
        <strain evidence="4 5">HKU16</strain>
    </source>
</reference>
<dbReference type="AlphaFoldDB" id="A0A0M2NMN5"/>
<dbReference type="InterPro" id="IPR043129">
    <property type="entry name" value="ATPase_NBD"/>
</dbReference>
<proteinExistence type="inferred from homology"/>